<accession>A0A518JTI8</accession>
<sequence length="66" mass="7360">MGETICKFEVPFGRSCIPADLPVHRHLFTLNCEQYGMPDITRYGIIADSKFLANSSFDVKAHGTGR</sequence>
<gene>
    <name evidence="1" type="ORF">Poly24_25660</name>
</gene>
<protein>
    <submittedName>
        <fullName evidence="1">Uncharacterized protein</fullName>
    </submittedName>
</protein>
<evidence type="ECO:0000313" key="1">
    <source>
        <dbReference type="EMBL" id="QDV68853.1"/>
    </source>
</evidence>
<dbReference type="AlphaFoldDB" id="A0A518JTI8"/>
<dbReference type="Proteomes" id="UP000315082">
    <property type="component" value="Chromosome"/>
</dbReference>
<reference evidence="1 2" key="1">
    <citation type="submission" date="2019-02" db="EMBL/GenBank/DDBJ databases">
        <title>Deep-cultivation of Planctomycetes and their phenomic and genomic characterization uncovers novel biology.</title>
        <authorList>
            <person name="Wiegand S."/>
            <person name="Jogler M."/>
            <person name="Boedeker C."/>
            <person name="Pinto D."/>
            <person name="Vollmers J."/>
            <person name="Rivas-Marin E."/>
            <person name="Kohn T."/>
            <person name="Peeters S.H."/>
            <person name="Heuer A."/>
            <person name="Rast P."/>
            <person name="Oberbeckmann S."/>
            <person name="Bunk B."/>
            <person name="Jeske O."/>
            <person name="Meyerdierks A."/>
            <person name="Storesund J.E."/>
            <person name="Kallscheuer N."/>
            <person name="Luecker S."/>
            <person name="Lage O.M."/>
            <person name="Pohl T."/>
            <person name="Merkel B.J."/>
            <person name="Hornburger P."/>
            <person name="Mueller R.-W."/>
            <person name="Bruemmer F."/>
            <person name="Labrenz M."/>
            <person name="Spormann A.M."/>
            <person name="Op den Camp H."/>
            <person name="Overmann J."/>
            <person name="Amann R."/>
            <person name="Jetten M.S.M."/>
            <person name="Mascher T."/>
            <person name="Medema M.H."/>
            <person name="Devos D.P."/>
            <person name="Kaster A.-K."/>
            <person name="Ovreas L."/>
            <person name="Rohde M."/>
            <person name="Galperin M.Y."/>
            <person name="Jogler C."/>
        </authorList>
    </citation>
    <scope>NUCLEOTIDE SEQUENCE [LARGE SCALE GENOMIC DNA]</scope>
    <source>
        <strain evidence="1 2">Poly24</strain>
    </source>
</reference>
<evidence type="ECO:0000313" key="2">
    <source>
        <dbReference type="Proteomes" id="UP000315082"/>
    </source>
</evidence>
<name>A0A518JTI8_9BACT</name>
<keyword evidence="2" id="KW-1185">Reference proteome</keyword>
<proteinExistence type="predicted"/>
<dbReference type="KEGG" id="rcf:Poly24_25660"/>
<dbReference type="EMBL" id="CP036348">
    <property type="protein sequence ID" value="QDV68853.1"/>
    <property type="molecule type" value="Genomic_DNA"/>
</dbReference>
<organism evidence="1 2">
    <name type="scientific">Rosistilla carotiformis</name>
    <dbReference type="NCBI Taxonomy" id="2528017"/>
    <lineage>
        <taxon>Bacteria</taxon>
        <taxon>Pseudomonadati</taxon>
        <taxon>Planctomycetota</taxon>
        <taxon>Planctomycetia</taxon>
        <taxon>Pirellulales</taxon>
        <taxon>Pirellulaceae</taxon>
        <taxon>Rosistilla</taxon>
    </lineage>
</organism>